<keyword evidence="1" id="KW-0805">Transcription regulation</keyword>
<dbReference type="PANTHER" id="PTHR43537:SF20">
    <property type="entry name" value="HTH-TYPE TRANSCRIPTIONAL REPRESSOR GLAR"/>
    <property type="match status" value="1"/>
</dbReference>
<dbReference type="CDD" id="cd07377">
    <property type="entry name" value="WHTH_GntR"/>
    <property type="match status" value="1"/>
</dbReference>
<keyword evidence="3" id="KW-0804">Transcription</keyword>
<evidence type="ECO:0000259" key="4">
    <source>
        <dbReference type="PROSITE" id="PS50949"/>
    </source>
</evidence>
<dbReference type="GO" id="GO:0003677">
    <property type="term" value="F:DNA binding"/>
    <property type="evidence" value="ECO:0007669"/>
    <property type="project" value="UniProtKB-KW"/>
</dbReference>
<dbReference type="EMBL" id="VJXR01000019">
    <property type="protein sequence ID" value="TRW45680.1"/>
    <property type="molecule type" value="Genomic_DNA"/>
</dbReference>
<dbReference type="InterPro" id="IPR036390">
    <property type="entry name" value="WH_DNA-bd_sf"/>
</dbReference>
<dbReference type="SUPFAM" id="SSF48008">
    <property type="entry name" value="GntR ligand-binding domain-like"/>
    <property type="match status" value="1"/>
</dbReference>
<evidence type="ECO:0000256" key="3">
    <source>
        <dbReference type="ARBA" id="ARBA00023163"/>
    </source>
</evidence>
<evidence type="ECO:0000313" key="5">
    <source>
        <dbReference type="EMBL" id="TRW45680.1"/>
    </source>
</evidence>
<dbReference type="InterPro" id="IPR011711">
    <property type="entry name" value="GntR_C"/>
</dbReference>
<dbReference type="RefSeq" id="WP_143418095.1">
    <property type="nucleotide sequence ID" value="NZ_VJXR01000019.1"/>
</dbReference>
<dbReference type="Pfam" id="PF07729">
    <property type="entry name" value="FCD"/>
    <property type="match status" value="1"/>
</dbReference>
<dbReference type="Proteomes" id="UP000318693">
    <property type="component" value="Unassembled WGS sequence"/>
</dbReference>
<reference evidence="5 6" key="1">
    <citation type="submission" date="2019-07" db="EMBL/GenBank/DDBJ databases">
        <title>Georgenia wutianyii sp. nov. and Georgenia *** sp. nov. isolated from plateau pika (Ochotona curzoniae) in the Qinghai-Tibet plateau of China.</title>
        <authorList>
            <person name="Tian Z."/>
        </authorList>
    </citation>
    <scope>NUCLEOTIDE SEQUENCE [LARGE SCALE GENOMIC DNA]</scope>
    <source>
        <strain evidence="5 6">Z446</strain>
    </source>
</reference>
<comment type="caution">
    <text evidence="5">The sequence shown here is derived from an EMBL/GenBank/DDBJ whole genome shotgun (WGS) entry which is preliminary data.</text>
</comment>
<organism evidence="5 6">
    <name type="scientific">Georgenia yuyongxinii</name>
    <dbReference type="NCBI Taxonomy" id="2589797"/>
    <lineage>
        <taxon>Bacteria</taxon>
        <taxon>Bacillati</taxon>
        <taxon>Actinomycetota</taxon>
        <taxon>Actinomycetes</taxon>
        <taxon>Micrococcales</taxon>
        <taxon>Bogoriellaceae</taxon>
        <taxon>Georgenia</taxon>
    </lineage>
</organism>
<name>A0A552WS77_9MICO</name>
<keyword evidence="6" id="KW-1185">Reference proteome</keyword>
<sequence>MTIETSATTRGSRVHEHLRAGIISGRHAPGSPLRLAALAAQFEVSMSVVREALIRLAEQNLVVASPNQGFRVVPISRDDLVDLTDLRVTIECLALERSIDAGDTQWEATVVSTHHVLERTDMTDPGTPGTTEEWSRAHAAFHDALGAGCGSPRLIQLTHSLRDSAEMYRQLSGGRTHEGGRDIPGEHRELMELATGRRPAEASAALERHIRRTTEGLLEFVFPGDPAPAR</sequence>
<dbReference type="InterPro" id="IPR036388">
    <property type="entry name" value="WH-like_DNA-bd_sf"/>
</dbReference>
<dbReference type="SUPFAM" id="SSF46785">
    <property type="entry name" value="Winged helix' DNA-binding domain"/>
    <property type="match status" value="1"/>
</dbReference>
<dbReference type="AlphaFoldDB" id="A0A552WS77"/>
<protein>
    <submittedName>
        <fullName evidence="5">GntR family transcriptional regulator</fullName>
    </submittedName>
</protein>
<keyword evidence="2" id="KW-0238">DNA-binding</keyword>
<feature type="domain" description="HTH gntR-type" evidence="4">
    <location>
        <begin position="8"/>
        <end position="75"/>
    </location>
</feature>
<dbReference type="SMART" id="SM00345">
    <property type="entry name" value="HTH_GNTR"/>
    <property type="match status" value="1"/>
</dbReference>
<dbReference type="InterPro" id="IPR000524">
    <property type="entry name" value="Tscrpt_reg_HTH_GntR"/>
</dbReference>
<dbReference type="SMART" id="SM00895">
    <property type="entry name" value="FCD"/>
    <property type="match status" value="1"/>
</dbReference>
<gene>
    <name evidence="5" type="ORF">FJ693_08470</name>
</gene>
<accession>A0A552WS77</accession>
<proteinExistence type="predicted"/>
<dbReference type="PANTHER" id="PTHR43537">
    <property type="entry name" value="TRANSCRIPTIONAL REGULATOR, GNTR FAMILY"/>
    <property type="match status" value="1"/>
</dbReference>
<evidence type="ECO:0000256" key="2">
    <source>
        <dbReference type="ARBA" id="ARBA00023125"/>
    </source>
</evidence>
<dbReference type="GO" id="GO:0003700">
    <property type="term" value="F:DNA-binding transcription factor activity"/>
    <property type="evidence" value="ECO:0007669"/>
    <property type="project" value="InterPro"/>
</dbReference>
<dbReference type="Pfam" id="PF00392">
    <property type="entry name" value="GntR"/>
    <property type="match status" value="1"/>
</dbReference>
<evidence type="ECO:0000313" key="6">
    <source>
        <dbReference type="Proteomes" id="UP000318693"/>
    </source>
</evidence>
<dbReference type="PROSITE" id="PS50949">
    <property type="entry name" value="HTH_GNTR"/>
    <property type="match status" value="1"/>
</dbReference>
<dbReference type="Gene3D" id="1.10.10.10">
    <property type="entry name" value="Winged helix-like DNA-binding domain superfamily/Winged helix DNA-binding domain"/>
    <property type="match status" value="1"/>
</dbReference>
<dbReference type="InterPro" id="IPR008920">
    <property type="entry name" value="TF_FadR/GntR_C"/>
</dbReference>
<dbReference type="Gene3D" id="1.20.120.530">
    <property type="entry name" value="GntR ligand-binding domain-like"/>
    <property type="match status" value="1"/>
</dbReference>
<evidence type="ECO:0000256" key="1">
    <source>
        <dbReference type="ARBA" id="ARBA00023015"/>
    </source>
</evidence>